<keyword evidence="4" id="KW-1185">Reference proteome</keyword>
<evidence type="ECO:0000256" key="1">
    <source>
        <dbReference type="PROSITE-ProRule" id="PRU00191"/>
    </source>
</evidence>
<dbReference type="CDD" id="cd00173">
    <property type="entry name" value="SH2"/>
    <property type="match status" value="1"/>
</dbReference>
<protein>
    <recommendedName>
        <fullName evidence="2">SH2 domain-containing protein</fullName>
    </recommendedName>
</protein>
<feature type="domain" description="SH2" evidence="2">
    <location>
        <begin position="61"/>
        <end position="162"/>
    </location>
</feature>
<dbReference type="Pfam" id="PF00017">
    <property type="entry name" value="SH2"/>
    <property type="match status" value="1"/>
</dbReference>
<sequence length="170" mass="19937">MNKSKQMCWYSKVFFRVFANLAVRLCSESLDAAYKMCSLCWCSKCYVKETNNDFIIETSEEFYKEVSRESAEVLLENRQNGTFIIRPSKNSNLGTLSVIQDSKIFHLSIRKRLDGFIALGNEKLNEKCFRNVDYLINYYVSNYLLLYSNEGNIQINTLLIPFRDNKIIRD</sequence>
<accession>A0A9P0GM16</accession>
<reference evidence="3" key="1">
    <citation type="submission" date="2022-01" db="EMBL/GenBank/DDBJ databases">
        <authorList>
            <person name="King R."/>
        </authorList>
    </citation>
    <scope>NUCLEOTIDE SEQUENCE</scope>
</reference>
<organism evidence="3 4">
    <name type="scientific">Phaedon cochleariae</name>
    <name type="common">Mustard beetle</name>
    <dbReference type="NCBI Taxonomy" id="80249"/>
    <lineage>
        <taxon>Eukaryota</taxon>
        <taxon>Metazoa</taxon>
        <taxon>Ecdysozoa</taxon>
        <taxon>Arthropoda</taxon>
        <taxon>Hexapoda</taxon>
        <taxon>Insecta</taxon>
        <taxon>Pterygota</taxon>
        <taxon>Neoptera</taxon>
        <taxon>Endopterygota</taxon>
        <taxon>Coleoptera</taxon>
        <taxon>Polyphaga</taxon>
        <taxon>Cucujiformia</taxon>
        <taxon>Chrysomeloidea</taxon>
        <taxon>Chrysomelidae</taxon>
        <taxon>Chrysomelinae</taxon>
        <taxon>Chrysomelini</taxon>
        <taxon>Phaedon</taxon>
    </lineage>
</organism>
<dbReference type="EMBL" id="OU896707">
    <property type="protein sequence ID" value="CAH1116442.1"/>
    <property type="molecule type" value="Genomic_DNA"/>
</dbReference>
<reference evidence="3" key="2">
    <citation type="submission" date="2022-10" db="EMBL/GenBank/DDBJ databases">
        <authorList>
            <consortium name="ENA_rothamsted_submissions"/>
            <consortium name="culmorum"/>
            <person name="King R."/>
        </authorList>
    </citation>
    <scope>NUCLEOTIDE SEQUENCE</scope>
</reference>
<dbReference type="SMART" id="SM00252">
    <property type="entry name" value="SH2"/>
    <property type="match status" value="1"/>
</dbReference>
<dbReference type="Proteomes" id="UP001153737">
    <property type="component" value="Chromosome 1"/>
</dbReference>
<dbReference type="SUPFAM" id="SSF55550">
    <property type="entry name" value="SH2 domain"/>
    <property type="match status" value="1"/>
</dbReference>
<name>A0A9P0GM16_PHACE</name>
<keyword evidence="1" id="KW-0727">SH2 domain</keyword>
<dbReference type="Gene3D" id="3.30.505.10">
    <property type="entry name" value="SH2 domain"/>
    <property type="match status" value="1"/>
</dbReference>
<evidence type="ECO:0000313" key="3">
    <source>
        <dbReference type="EMBL" id="CAH1116442.1"/>
    </source>
</evidence>
<proteinExistence type="predicted"/>
<evidence type="ECO:0000259" key="2">
    <source>
        <dbReference type="PROSITE" id="PS50001"/>
    </source>
</evidence>
<evidence type="ECO:0000313" key="4">
    <source>
        <dbReference type="Proteomes" id="UP001153737"/>
    </source>
</evidence>
<gene>
    <name evidence="3" type="ORF">PHAECO_LOCUS1342</name>
</gene>
<dbReference type="InterPro" id="IPR000980">
    <property type="entry name" value="SH2"/>
</dbReference>
<dbReference type="OrthoDB" id="10044490at2759"/>
<dbReference type="PROSITE" id="PS50001">
    <property type="entry name" value="SH2"/>
    <property type="match status" value="1"/>
</dbReference>
<dbReference type="InterPro" id="IPR036860">
    <property type="entry name" value="SH2_dom_sf"/>
</dbReference>
<dbReference type="AlphaFoldDB" id="A0A9P0GM16"/>